<keyword evidence="1" id="KW-0812">Transmembrane</keyword>
<name>A0AA88AKY4_FICCA</name>
<evidence type="ECO:0000256" key="1">
    <source>
        <dbReference type="SAM" id="Phobius"/>
    </source>
</evidence>
<proteinExistence type="predicted"/>
<dbReference type="Proteomes" id="UP001187192">
    <property type="component" value="Unassembled WGS sequence"/>
</dbReference>
<comment type="caution">
    <text evidence="2">The sequence shown here is derived from an EMBL/GenBank/DDBJ whole genome shotgun (WGS) entry which is preliminary data.</text>
</comment>
<dbReference type="AlphaFoldDB" id="A0AA88AKY4"/>
<keyword evidence="3" id="KW-1185">Reference proteome</keyword>
<gene>
    <name evidence="2" type="ORF">TIFTF001_021759</name>
</gene>
<accession>A0AA88AKY4</accession>
<organism evidence="2 3">
    <name type="scientific">Ficus carica</name>
    <name type="common">Common fig</name>
    <dbReference type="NCBI Taxonomy" id="3494"/>
    <lineage>
        <taxon>Eukaryota</taxon>
        <taxon>Viridiplantae</taxon>
        <taxon>Streptophyta</taxon>
        <taxon>Embryophyta</taxon>
        <taxon>Tracheophyta</taxon>
        <taxon>Spermatophyta</taxon>
        <taxon>Magnoliopsida</taxon>
        <taxon>eudicotyledons</taxon>
        <taxon>Gunneridae</taxon>
        <taxon>Pentapetalae</taxon>
        <taxon>rosids</taxon>
        <taxon>fabids</taxon>
        <taxon>Rosales</taxon>
        <taxon>Moraceae</taxon>
        <taxon>Ficeae</taxon>
        <taxon>Ficus</taxon>
    </lineage>
</organism>
<evidence type="ECO:0000313" key="3">
    <source>
        <dbReference type="Proteomes" id="UP001187192"/>
    </source>
</evidence>
<dbReference type="EMBL" id="BTGU01000042">
    <property type="protein sequence ID" value="GMN52612.1"/>
    <property type="molecule type" value="Genomic_DNA"/>
</dbReference>
<feature type="transmembrane region" description="Helical" evidence="1">
    <location>
        <begin position="21"/>
        <end position="45"/>
    </location>
</feature>
<reference evidence="2" key="1">
    <citation type="submission" date="2023-07" db="EMBL/GenBank/DDBJ databases">
        <title>draft genome sequence of fig (Ficus carica).</title>
        <authorList>
            <person name="Takahashi T."/>
            <person name="Nishimura K."/>
        </authorList>
    </citation>
    <scope>NUCLEOTIDE SEQUENCE</scope>
</reference>
<evidence type="ECO:0000313" key="2">
    <source>
        <dbReference type="EMBL" id="GMN52612.1"/>
    </source>
</evidence>
<keyword evidence="1" id="KW-1133">Transmembrane helix</keyword>
<sequence>MVTALRRSGRYREWYQSRCPAIQFHSFAANATAFFGTLIRMILWISTANESELSSESVVDKLSLRYDMMRSQYANNKLDMANKNLVDYDDDYEFDDEIDVTIPCKTAESLRKKFQDRGCHKHKGSELGAIMKGRILEEASSKIGALGQILEG</sequence>
<protein>
    <submittedName>
        <fullName evidence="2">Uncharacterized protein</fullName>
    </submittedName>
</protein>
<keyword evidence="1" id="KW-0472">Membrane</keyword>